<dbReference type="FunFam" id="3.30.160.60:FF:000255">
    <property type="entry name" value="Zinc finger and AT-hook domain containing"/>
    <property type="match status" value="1"/>
</dbReference>
<proteinExistence type="inferred from homology"/>
<evidence type="ECO:0000256" key="4">
    <source>
        <dbReference type="ARBA" id="ARBA00022737"/>
    </source>
</evidence>
<evidence type="ECO:0000256" key="7">
    <source>
        <dbReference type="ARBA" id="ARBA00023015"/>
    </source>
</evidence>
<evidence type="ECO:0000256" key="6">
    <source>
        <dbReference type="ARBA" id="ARBA00022833"/>
    </source>
</evidence>
<evidence type="ECO:0000256" key="11">
    <source>
        <dbReference type="PROSITE-ProRule" id="PRU00042"/>
    </source>
</evidence>
<dbReference type="PANTHER" id="PTHR24403:SF109">
    <property type="entry name" value="ZINC FINGER PROTEIN 845-LIKE"/>
    <property type="match status" value="1"/>
</dbReference>
<keyword evidence="3" id="KW-0479">Metal-binding</keyword>
<sequence>MCTSIRAPCSSLPLNPSKHSQQVWLDNTSPSLGGMEGSGMGSDGARFAYPKKGPKVHQCPRCPFASPNRSHFGDHYRSHTGEKPFACSECPYRSGDKSNFKKHLRIHTGDKPFKCPYCPYRSVQRSSLKVHMYTHMWGRRTTAYLGEDLLLRRPATPGYTAVGGVSTTLRCPCCGYSTTSRRHMELHVATHTGEKPFACPHCPFRAVHSANLKTHIRTHTGEKPFACPYCPYSAAQKEKLKAHIRTHTGEKPFACEYCPYRSTRKDHLKSHVRLRHSQRINPPA</sequence>
<dbReference type="STRING" id="6689.A0A423SZ93"/>
<keyword evidence="15" id="KW-1185">Reference proteome</keyword>
<accession>A0A423SZ93</accession>
<dbReference type="InterPro" id="IPR013087">
    <property type="entry name" value="Znf_C2H2_type"/>
</dbReference>
<name>A0A423SZ93_PENVA</name>
<evidence type="ECO:0000256" key="9">
    <source>
        <dbReference type="ARBA" id="ARBA00023163"/>
    </source>
</evidence>
<comment type="subcellular location">
    <subcellularLocation>
        <location evidence="1">Nucleus</location>
    </subcellularLocation>
</comment>
<dbReference type="FunFam" id="3.30.160.60:FF:002069">
    <property type="entry name" value="Uncharacterized protein"/>
    <property type="match status" value="1"/>
</dbReference>
<protein>
    <recommendedName>
        <fullName evidence="13">C2H2-type domain-containing protein</fullName>
    </recommendedName>
</protein>
<evidence type="ECO:0000256" key="10">
    <source>
        <dbReference type="ARBA" id="ARBA00023242"/>
    </source>
</evidence>
<dbReference type="EMBL" id="QCYY01002563">
    <property type="protein sequence ID" value="ROT69453.1"/>
    <property type="molecule type" value="Genomic_DNA"/>
</dbReference>
<feature type="domain" description="C2H2-type" evidence="13">
    <location>
        <begin position="225"/>
        <end position="252"/>
    </location>
</feature>
<evidence type="ECO:0000259" key="13">
    <source>
        <dbReference type="PROSITE" id="PS50157"/>
    </source>
</evidence>
<evidence type="ECO:0000256" key="2">
    <source>
        <dbReference type="ARBA" id="ARBA00006991"/>
    </source>
</evidence>
<feature type="domain" description="C2H2-type" evidence="13">
    <location>
        <begin position="85"/>
        <end position="112"/>
    </location>
</feature>
<dbReference type="SUPFAM" id="SSF57667">
    <property type="entry name" value="beta-beta-alpha zinc fingers"/>
    <property type="match status" value="5"/>
</dbReference>
<dbReference type="InterPro" id="IPR056438">
    <property type="entry name" value="Znf-C2H2_CTCF"/>
</dbReference>
<comment type="caution">
    <text evidence="14">The sequence shown here is derived from an EMBL/GenBank/DDBJ whole genome shotgun (WGS) entry which is preliminary data.</text>
</comment>
<feature type="domain" description="C2H2-type" evidence="13">
    <location>
        <begin position="253"/>
        <end position="277"/>
    </location>
</feature>
<gene>
    <name evidence="14" type="ORF">C7M84_012346</name>
</gene>
<dbReference type="Gene3D" id="3.30.160.60">
    <property type="entry name" value="Classic Zinc Finger"/>
    <property type="match status" value="7"/>
</dbReference>
<dbReference type="FunFam" id="3.30.160.60:FF:000075">
    <property type="entry name" value="Putative zinc finger protein 536"/>
    <property type="match status" value="1"/>
</dbReference>
<dbReference type="FunFam" id="3.30.160.60:FF:001967">
    <property type="entry name" value="Ras-responsive element-binding protein"/>
    <property type="match status" value="1"/>
</dbReference>
<comment type="similarity">
    <text evidence="2">Belongs to the krueppel C2H2-type zinc-finger protein family.</text>
</comment>
<dbReference type="FunFam" id="3.30.160.60:FF:001485">
    <property type="entry name" value="Krueppel-related zinc finger protein"/>
    <property type="match status" value="1"/>
</dbReference>
<feature type="region of interest" description="Disordered" evidence="12">
    <location>
        <begin position="17"/>
        <end position="39"/>
    </location>
</feature>
<dbReference type="Proteomes" id="UP000283509">
    <property type="component" value="Unassembled WGS sequence"/>
</dbReference>
<dbReference type="InterPro" id="IPR036236">
    <property type="entry name" value="Znf_C2H2_sf"/>
</dbReference>
<evidence type="ECO:0000256" key="12">
    <source>
        <dbReference type="SAM" id="MobiDB-lite"/>
    </source>
</evidence>
<dbReference type="GO" id="GO:0003677">
    <property type="term" value="F:DNA binding"/>
    <property type="evidence" value="ECO:0007669"/>
    <property type="project" value="UniProtKB-KW"/>
</dbReference>
<keyword evidence="6" id="KW-0862">Zinc</keyword>
<keyword evidence="10" id="KW-0539">Nucleus</keyword>
<dbReference type="Pfam" id="PF23611">
    <property type="entry name" value="zf-C2H2_16"/>
    <property type="match status" value="1"/>
</dbReference>
<feature type="domain" description="C2H2-type" evidence="13">
    <location>
        <begin position="169"/>
        <end position="196"/>
    </location>
</feature>
<evidence type="ECO:0000313" key="14">
    <source>
        <dbReference type="EMBL" id="ROT69453.1"/>
    </source>
</evidence>
<organism evidence="14 15">
    <name type="scientific">Penaeus vannamei</name>
    <name type="common">Whiteleg shrimp</name>
    <name type="synonym">Litopenaeus vannamei</name>
    <dbReference type="NCBI Taxonomy" id="6689"/>
    <lineage>
        <taxon>Eukaryota</taxon>
        <taxon>Metazoa</taxon>
        <taxon>Ecdysozoa</taxon>
        <taxon>Arthropoda</taxon>
        <taxon>Crustacea</taxon>
        <taxon>Multicrustacea</taxon>
        <taxon>Malacostraca</taxon>
        <taxon>Eumalacostraca</taxon>
        <taxon>Eucarida</taxon>
        <taxon>Decapoda</taxon>
        <taxon>Dendrobranchiata</taxon>
        <taxon>Penaeoidea</taxon>
        <taxon>Penaeidae</taxon>
        <taxon>Penaeus</taxon>
    </lineage>
</organism>
<dbReference type="OrthoDB" id="6333321at2759"/>
<dbReference type="PROSITE" id="PS50157">
    <property type="entry name" value="ZINC_FINGER_C2H2_2"/>
    <property type="match status" value="7"/>
</dbReference>
<keyword evidence="5 11" id="KW-0863">Zinc-finger</keyword>
<dbReference type="SMART" id="SM00355">
    <property type="entry name" value="ZnF_C2H2"/>
    <property type="match status" value="7"/>
</dbReference>
<keyword evidence="9" id="KW-0804">Transcription</keyword>
<feature type="domain" description="C2H2-type" evidence="13">
    <location>
        <begin position="197"/>
        <end position="224"/>
    </location>
</feature>
<feature type="compositionally biased region" description="Polar residues" evidence="12">
    <location>
        <begin position="17"/>
        <end position="28"/>
    </location>
</feature>
<dbReference type="InterPro" id="IPR050688">
    <property type="entry name" value="Zinc_finger/UBP_domain"/>
</dbReference>
<feature type="domain" description="C2H2-type" evidence="13">
    <location>
        <begin position="57"/>
        <end position="84"/>
    </location>
</feature>
<evidence type="ECO:0000256" key="5">
    <source>
        <dbReference type="ARBA" id="ARBA00022771"/>
    </source>
</evidence>
<reference evidence="14 15" key="2">
    <citation type="submission" date="2019-01" db="EMBL/GenBank/DDBJ databases">
        <title>The decoding of complex shrimp genome reveals the adaptation for benthos swimmer, frequently molting mechanism and breeding impact on genome.</title>
        <authorList>
            <person name="Sun Y."/>
            <person name="Gao Y."/>
            <person name="Yu Y."/>
        </authorList>
    </citation>
    <scope>NUCLEOTIDE SEQUENCE [LARGE SCALE GENOMIC DNA]</scope>
    <source>
        <tissue evidence="14">Muscle</tissue>
    </source>
</reference>
<evidence type="ECO:0000256" key="1">
    <source>
        <dbReference type="ARBA" id="ARBA00004123"/>
    </source>
</evidence>
<keyword evidence="7" id="KW-0805">Transcription regulation</keyword>
<keyword evidence="4" id="KW-0677">Repeat</keyword>
<dbReference type="GO" id="GO:0008270">
    <property type="term" value="F:zinc ion binding"/>
    <property type="evidence" value="ECO:0007669"/>
    <property type="project" value="UniProtKB-KW"/>
</dbReference>
<reference evidence="14 15" key="1">
    <citation type="submission" date="2018-04" db="EMBL/GenBank/DDBJ databases">
        <authorList>
            <person name="Zhang X."/>
            <person name="Yuan J."/>
            <person name="Li F."/>
            <person name="Xiang J."/>
        </authorList>
    </citation>
    <scope>NUCLEOTIDE SEQUENCE [LARGE SCALE GENOMIC DNA]</scope>
    <source>
        <tissue evidence="14">Muscle</tissue>
    </source>
</reference>
<evidence type="ECO:0000313" key="15">
    <source>
        <dbReference type="Proteomes" id="UP000283509"/>
    </source>
</evidence>
<dbReference type="AlphaFoldDB" id="A0A423SZ93"/>
<feature type="domain" description="C2H2-type" evidence="13">
    <location>
        <begin position="113"/>
        <end position="140"/>
    </location>
</feature>
<dbReference type="Pfam" id="PF00096">
    <property type="entry name" value="zf-C2H2"/>
    <property type="match status" value="4"/>
</dbReference>
<evidence type="ECO:0000256" key="8">
    <source>
        <dbReference type="ARBA" id="ARBA00023125"/>
    </source>
</evidence>
<dbReference type="GO" id="GO:0045944">
    <property type="term" value="P:positive regulation of transcription by RNA polymerase II"/>
    <property type="evidence" value="ECO:0007669"/>
    <property type="project" value="TreeGrafter"/>
</dbReference>
<evidence type="ECO:0000256" key="3">
    <source>
        <dbReference type="ARBA" id="ARBA00022723"/>
    </source>
</evidence>
<dbReference type="PANTHER" id="PTHR24403">
    <property type="entry name" value="ZINC FINGER PROTEIN"/>
    <property type="match status" value="1"/>
</dbReference>
<dbReference type="GO" id="GO:0005634">
    <property type="term" value="C:nucleus"/>
    <property type="evidence" value="ECO:0007669"/>
    <property type="project" value="UniProtKB-SubCell"/>
</dbReference>
<keyword evidence="8" id="KW-0238">DNA-binding</keyword>